<evidence type="ECO:0000313" key="4">
    <source>
        <dbReference type="EMBL" id="MFC3098334.1"/>
    </source>
</evidence>
<comment type="similarity">
    <text evidence="1">Belongs to the PrpD family.</text>
</comment>
<reference evidence="5" key="1">
    <citation type="journal article" date="2019" name="Int. J. Syst. Evol. Microbiol.">
        <title>The Global Catalogue of Microorganisms (GCM) 10K type strain sequencing project: providing services to taxonomists for standard genome sequencing and annotation.</title>
        <authorList>
            <consortium name="The Broad Institute Genomics Platform"/>
            <consortium name="The Broad Institute Genome Sequencing Center for Infectious Disease"/>
            <person name="Wu L."/>
            <person name="Ma J."/>
        </authorList>
    </citation>
    <scope>NUCLEOTIDE SEQUENCE [LARGE SCALE GENOMIC DNA]</scope>
    <source>
        <strain evidence="5">KCTC 52607</strain>
    </source>
</reference>
<name>A0ABV7E6F6_9SPHN</name>
<dbReference type="RefSeq" id="WP_336926909.1">
    <property type="nucleotide sequence ID" value="NZ_JBANRO010000010.1"/>
</dbReference>
<feature type="domain" description="MmgE/PrpD N-terminal" evidence="2">
    <location>
        <begin position="3"/>
        <end position="248"/>
    </location>
</feature>
<comment type="caution">
    <text evidence="4">The sequence shown here is derived from an EMBL/GenBank/DDBJ whole genome shotgun (WGS) entry which is preliminary data.</text>
</comment>
<sequence>MSEQVAALIAGVDYAALPDAVLRAGKLALLDATGVMLAASGLSPEARAFARMAQGMGGGPCAILGTRQRAAAPMAALANGALAHALDFEDAFDLAPGHPNGSLVPALIALAQMQGAAGDPVDGQRFLAALVAGCEMSCRMGLALRRKMEEGGWYPPPILAGFGAVAGAAHLLRLNPRQMADAFSLALCSVTMPGEIKYSQRTTIRAIREAFPAQAAVQAVLLAQAGVAGFEEPLEGRAGFYALYAGGQFDPDILLAPPDGAFWIEQLTFKPWPSCRGTHPFIEMALALQAEHGFTVQDIAAIRAGIGPMQVMLAEPHARKAAPEVAIDAKFSVPFCTALALAKGGVGLDSFAPEMLADPAVLALASRVTCHVPDGAENWRGDAGALEIALADGTVLSARRDAARGAPHNPLAEGEVIDKFVACAARAARPLADSPARELARQILSLEKCADAGALLA</sequence>
<dbReference type="InterPro" id="IPR042183">
    <property type="entry name" value="MmgE/PrpD_sf_1"/>
</dbReference>
<organism evidence="4 5">
    <name type="scientific">Alteraurantiacibacter palmitatis</name>
    <dbReference type="NCBI Taxonomy" id="2054628"/>
    <lineage>
        <taxon>Bacteria</taxon>
        <taxon>Pseudomonadati</taxon>
        <taxon>Pseudomonadota</taxon>
        <taxon>Alphaproteobacteria</taxon>
        <taxon>Sphingomonadales</taxon>
        <taxon>Erythrobacteraceae</taxon>
        <taxon>Alteraurantiacibacter</taxon>
    </lineage>
</organism>
<evidence type="ECO:0000313" key="5">
    <source>
        <dbReference type="Proteomes" id="UP001595456"/>
    </source>
</evidence>
<evidence type="ECO:0000259" key="2">
    <source>
        <dbReference type="Pfam" id="PF03972"/>
    </source>
</evidence>
<evidence type="ECO:0000256" key="1">
    <source>
        <dbReference type="ARBA" id="ARBA00006174"/>
    </source>
</evidence>
<dbReference type="PANTHER" id="PTHR16943">
    <property type="entry name" value="2-METHYLCITRATE DEHYDRATASE-RELATED"/>
    <property type="match status" value="1"/>
</dbReference>
<dbReference type="SUPFAM" id="SSF103378">
    <property type="entry name" value="2-methylcitrate dehydratase PrpD"/>
    <property type="match status" value="1"/>
</dbReference>
<dbReference type="EMBL" id="JBHRST010000018">
    <property type="protein sequence ID" value="MFC3098334.1"/>
    <property type="molecule type" value="Genomic_DNA"/>
</dbReference>
<feature type="domain" description="MmgE/PrpD C-terminal" evidence="3">
    <location>
        <begin position="272"/>
        <end position="428"/>
    </location>
</feature>
<proteinExistence type="inferred from homology"/>
<dbReference type="InterPro" id="IPR036148">
    <property type="entry name" value="MmgE/PrpD_sf"/>
</dbReference>
<dbReference type="Gene3D" id="3.30.1330.120">
    <property type="entry name" value="2-methylcitrate dehydratase PrpD"/>
    <property type="match status" value="1"/>
</dbReference>
<dbReference type="Pfam" id="PF03972">
    <property type="entry name" value="MmgE_PrpD_N"/>
    <property type="match status" value="1"/>
</dbReference>
<dbReference type="Gene3D" id="1.10.4100.10">
    <property type="entry name" value="2-methylcitrate dehydratase PrpD"/>
    <property type="match status" value="1"/>
</dbReference>
<dbReference type="PANTHER" id="PTHR16943:SF8">
    <property type="entry name" value="2-METHYLCITRATE DEHYDRATASE"/>
    <property type="match status" value="1"/>
</dbReference>
<dbReference type="InterPro" id="IPR042188">
    <property type="entry name" value="MmgE/PrpD_sf_2"/>
</dbReference>
<dbReference type="Pfam" id="PF19305">
    <property type="entry name" value="MmgE_PrpD_C"/>
    <property type="match status" value="1"/>
</dbReference>
<accession>A0ABV7E6F6</accession>
<gene>
    <name evidence="4" type="ORF">ACFODU_11080</name>
</gene>
<evidence type="ECO:0000259" key="3">
    <source>
        <dbReference type="Pfam" id="PF19305"/>
    </source>
</evidence>
<protein>
    <submittedName>
        <fullName evidence="4">MmgE/PrpD family protein</fullName>
    </submittedName>
</protein>
<keyword evidence="5" id="KW-1185">Reference proteome</keyword>
<dbReference type="InterPro" id="IPR045336">
    <property type="entry name" value="MmgE_PrpD_N"/>
</dbReference>
<dbReference type="Proteomes" id="UP001595456">
    <property type="component" value="Unassembled WGS sequence"/>
</dbReference>
<dbReference type="InterPro" id="IPR005656">
    <property type="entry name" value="MmgE_PrpD"/>
</dbReference>
<dbReference type="InterPro" id="IPR045337">
    <property type="entry name" value="MmgE_PrpD_C"/>
</dbReference>